<dbReference type="AlphaFoldDB" id="A0A8D8C0E7"/>
<evidence type="ECO:0000256" key="1">
    <source>
        <dbReference type="SAM" id="Phobius"/>
    </source>
</evidence>
<sequence>MVLQVVIVHGKSAESPLLNSAVSFPPFWKYPHPCASVLVLTFTTSRKISYAAARSLTWLVGRAEIIKLLIRRPREISHRSNVPLDGVSLRSVVCVLCVCACARVAAAAKRPGRVSPPPTNESFVISLCQDLSFSEAYREVQEGDRLRRADFAEVRIVVEAAAKLDFFYWSLFVNCAAFALCVAGYGSLSTFELFPSQAENQVKEETAADCRKFSGLSGLNSQSASE</sequence>
<reference evidence="2" key="1">
    <citation type="submission" date="2021-05" db="EMBL/GenBank/DDBJ databases">
        <authorList>
            <person name="Alioto T."/>
            <person name="Alioto T."/>
            <person name="Gomez Garrido J."/>
        </authorList>
    </citation>
    <scope>NUCLEOTIDE SEQUENCE</scope>
</reference>
<dbReference type="EMBL" id="HBUE01099689">
    <property type="protein sequence ID" value="CAG6484607.1"/>
    <property type="molecule type" value="Transcribed_RNA"/>
</dbReference>
<keyword evidence="1" id="KW-0812">Transmembrane</keyword>
<organism evidence="2">
    <name type="scientific">Culex pipiens</name>
    <name type="common">House mosquito</name>
    <dbReference type="NCBI Taxonomy" id="7175"/>
    <lineage>
        <taxon>Eukaryota</taxon>
        <taxon>Metazoa</taxon>
        <taxon>Ecdysozoa</taxon>
        <taxon>Arthropoda</taxon>
        <taxon>Hexapoda</taxon>
        <taxon>Insecta</taxon>
        <taxon>Pterygota</taxon>
        <taxon>Neoptera</taxon>
        <taxon>Endopterygota</taxon>
        <taxon>Diptera</taxon>
        <taxon>Nematocera</taxon>
        <taxon>Culicoidea</taxon>
        <taxon>Culicidae</taxon>
        <taxon>Culicinae</taxon>
        <taxon>Culicini</taxon>
        <taxon>Culex</taxon>
        <taxon>Culex</taxon>
    </lineage>
</organism>
<feature type="transmembrane region" description="Helical" evidence="1">
    <location>
        <begin position="166"/>
        <end position="188"/>
    </location>
</feature>
<evidence type="ECO:0000313" key="2">
    <source>
        <dbReference type="EMBL" id="CAG6484607.1"/>
    </source>
</evidence>
<protein>
    <submittedName>
        <fullName evidence="2">(northern house mosquito) hypothetical protein</fullName>
    </submittedName>
</protein>
<name>A0A8D8C0E7_CULPI</name>
<accession>A0A8D8C0E7</accession>
<keyword evidence="1" id="KW-0472">Membrane</keyword>
<proteinExistence type="predicted"/>
<keyword evidence="1" id="KW-1133">Transmembrane helix</keyword>